<comment type="caution">
    <text evidence="7">The sequence shown here is derived from an EMBL/GenBank/DDBJ whole genome shotgun (WGS) entry which is preliminary data.</text>
</comment>
<keyword evidence="5" id="KW-0486">Methionine biosynthesis</keyword>
<keyword evidence="3" id="KW-0028">Amino-acid biosynthesis</keyword>
<evidence type="ECO:0000313" key="7">
    <source>
        <dbReference type="EMBL" id="MVW59006.1"/>
    </source>
</evidence>
<gene>
    <name evidence="7" type="ORF">GPY61_03595</name>
</gene>
<evidence type="ECO:0000256" key="5">
    <source>
        <dbReference type="ARBA" id="ARBA00023167"/>
    </source>
</evidence>
<dbReference type="GO" id="GO:0008782">
    <property type="term" value="F:adenosylhomocysteine nucleosidase activity"/>
    <property type="evidence" value="ECO:0007669"/>
    <property type="project" value="UniProtKB-EC"/>
</dbReference>
<keyword evidence="4 7" id="KW-0378">Hydrolase</keyword>
<accession>A0A7X3FW24</accession>
<protein>
    <recommendedName>
        <fullName evidence="2">adenosylhomocysteine nucleosidase</fullName>
        <ecNumber evidence="2">3.2.2.9</ecNumber>
    </recommendedName>
</protein>
<dbReference type="GO" id="GO:0008930">
    <property type="term" value="F:methylthioadenosine nucleosidase activity"/>
    <property type="evidence" value="ECO:0007669"/>
    <property type="project" value="InterPro"/>
</dbReference>
<dbReference type="NCBIfam" id="NF004079">
    <property type="entry name" value="PRK05584.1"/>
    <property type="match status" value="1"/>
</dbReference>
<dbReference type="InterPro" id="IPR010049">
    <property type="entry name" value="MTA_SAH_Nsdase"/>
</dbReference>
<dbReference type="GO" id="GO:0019509">
    <property type="term" value="P:L-methionine salvage from methylthioadenosine"/>
    <property type="evidence" value="ECO:0007669"/>
    <property type="project" value="UniProtKB-UniPathway"/>
</dbReference>
<dbReference type="Pfam" id="PF01048">
    <property type="entry name" value="PNP_UDP_1"/>
    <property type="match status" value="1"/>
</dbReference>
<dbReference type="GO" id="GO:0019284">
    <property type="term" value="P:L-methionine salvage from S-adenosylmethionine"/>
    <property type="evidence" value="ECO:0007669"/>
    <property type="project" value="TreeGrafter"/>
</dbReference>
<reference evidence="7 8" key="1">
    <citation type="submission" date="2019-12" db="EMBL/GenBank/DDBJ databases">
        <authorList>
            <person name="Li C."/>
            <person name="Zhao J."/>
        </authorList>
    </citation>
    <scope>NUCLEOTIDE SEQUENCE [LARGE SCALE GENOMIC DNA]</scope>
    <source>
        <strain evidence="7 8">NEAU-DD11</strain>
    </source>
</reference>
<evidence type="ECO:0000256" key="3">
    <source>
        <dbReference type="ARBA" id="ARBA00022605"/>
    </source>
</evidence>
<dbReference type="Gene3D" id="3.40.50.1580">
    <property type="entry name" value="Nucleoside phosphorylase domain"/>
    <property type="match status" value="1"/>
</dbReference>
<dbReference type="SUPFAM" id="SSF53167">
    <property type="entry name" value="Purine and uridine phosphorylases"/>
    <property type="match status" value="1"/>
</dbReference>
<evidence type="ECO:0000256" key="1">
    <source>
        <dbReference type="ARBA" id="ARBA00004945"/>
    </source>
</evidence>
<dbReference type="RefSeq" id="WP_160407400.1">
    <property type="nucleotide sequence ID" value="NZ_WSES01000001.1"/>
</dbReference>
<dbReference type="EMBL" id="WSES01000001">
    <property type="protein sequence ID" value="MVW59006.1"/>
    <property type="molecule type" value="Genomic_DNA"/>
</dbReference>
<sequence length="265" mass="28586">MRLGIISALHEEQQGLVEAMEGPYKLTHGMREYFVGRLWEIDAVCVLSRIGKVAAALTTATLVEKFGVTHILFTGVAGAGDASVRVGDIVVAESLVQHDMDASPLFPRYEVPLTGLTHFLSDHHMALQLADAAHRFLEDDFALAVDPGERAVFALSGPRLHRGLIASADQFVSDKDRLDALNGALPGLLAVEMEGAAVAQACFELGIPFGVIRTISDNANEHAATDFMRFVKSVAARYAFHIVRQFCLGWQKAGVTQASRESAGT</sequence>
<evidence type="ECO:0000259" key="6">
    <source>
        <dbReference type="Pfam" id="PF01048"/>
    </source>
</evidence>
<keyword evidence="8" id="KW-1185">Reference proteome</keyword>
<dbReference type="Proteomes" id="UP000443353">
    <property type="component" value="Unassembled WGS sequence"/>
</dbReference>
<dbReference type="CDD" id="cd09008">
    <property type="entry name" value="MTAN"/>
    <property type="match status" value="1"/>
</dbReference>
<evidence type="ECO:0000313" key="8">
    <source>
        <dbReference type="Proteomes" id="UP000443353"/>
    </source>
</evidence>
<dbReference type="GO" id="GO:0005829">
    <property type="term" value="C:cytosol"/>
    <property type="evidence" value="ECO:0007669"/>
    <property type="project" value="TreeGrafter"/>
</dbReference>
<dbReference type="NCBIfam" id="TIGR01704">
    <property type="entry name" value="MTA_SAH-Nsdase"/>
    <property type="match status" value="1"/>
</dbReference>
<organism evidence="7 8">
    <name type="scientific">Massilia cellulosiltytica</name>
    <dbReference type="NCBI Taxonomy" id="2683234"/>
    <lineage>
        <taxon>Bacteria</taxon>
        <taxon>Pseudomonadati</taxon>
        <taxon>Pseudomonadota</taxon>
        <taxon>Betaproteobacteria</taxon>
        <taxon>Burkholderiales</taxon>
        <taxon>Oxalobacteraceae</taxon>
        <taxon>Telluria group</taxon>
        <taxon>Massilia</taxon>
    </lineage>
</organism>
<dbReference type="AlphaFoldDB" id="A0A7X3FW24"/>
<feature type="domain" description="Nucleoside phosphorylase" evidence="6">
    <location>
        <begin position="2"/>
        <end position="243"/>
    </location>
</feature>
<dbReference type="InterPro" id="IPR035994">
    <property type="entry name" value="Nucleoside_phosphorylase_sf"/>
</dbReference>
<dbReference type="UniPathway" id="UPA00904">
    <property type="reaction ID" value="UER00871"/>
</dbReference>
<keyword evidence="7" id="KW-0326">Glycosidase</keyword>
<dbReference type="EC" id="3.2.2.9" evidence="2"/>
<dbReference type="InterPro" id="IPR000845">
    <property type="entry name" value="Nucleoside_phosphorylase_d"/>
</dbReference>
<name>A0A7X3FW24_9BURK</name>
<dbReference type="GO" id="GO:0009164">
    <property type="term" value="P:nucleoside catabolic process"/>
    <property type="evidence" value="ECO:0007669"/>
    <property type="project" value="InterPro"/>
</dbReference>
<dbReference type="PANTHER" id="PTHR46832">
    <property type="entry name" value="5'-METHYLTHIOADENOSINE/S-ADENOSYLHOMOCYSTEINE NUCLEOSIDASE"/>
    <property type="match status" value="1"/>
</dbReference>
<comment type="pathway">
    <text evidence="1">Amino-acid biosynthesis; L-methionine biosynthesis via salvage pathway; S-methyl-5-thio-alpha-D-ribose 1-phosphate from S-methyl-5'-thioadenosine (hydrolase route): step 1/2.</text>
</comment>
<evidence type="ECO:0000256" key="2">
    <source>
        <dbReference type="ARBA" id="ARBA00011974"/>
    </source>
</evidence>
<proteinExistence type="predicted"/>
<evidence type="ECO:0000256" key="4">
    <source>
        <dbReference type="ARBA" id="ARBA00022801"/>
    </source>
</evidence>
<dbReference type="PANTHER" id="PTHR46832:SF1">
    <property type="entry name" value="5'-METHYLTHIOADENOSINE_S-ADENOSYLHOMOCYSTEINE NUCLEOSIDASE"/>
    <property type="match status" value="1"/>
</dbReference>